<keyword evidence="1" id="KW-0805">Transcription regulation</keyword>
<dbReference type="Pfam" id="PF00392">
    <property type="entry name" value="GntR"/>
    <property type="match status" value="1"/>
</dbReference>
<proteinExistence type="predicted"/>
<dbReference type="SMART" id="SM00895">
    <property type="entry name" value="FCD"/>
    <property type="match status" value="1"/>
</dbReference>
<evidence type="ECO:0000256" key="3">
    <source>
        <dbReference type="ARBA" id="ARBA00023163"/>
    </source>
</evidence>
<reference evidence="6" key="1">
    <citation type="journal article" date="2019" name="Int. J. Syst. Evol. Microbiol.">
        <title>The Global Catalogue of Microorganisms (GCM) 10K type strain sequencing project: providing services to taxonomists for standard genome sequencing and annotation.</title>
        <authorList>
            <consortium name="The Broad Institute Genomics Platform"/>
            <consortium name="The Broad Institute Genome Sequencing Center for Infectious Disease"/>
            <person name="Wu L."/>
            <person name="Ma J."/>
        </authorList>
    </citation>
    <scope>NUCLEOTIDE SEQUENCE [LARGE SCALE GENOMIC DNA]</scope>
    <source>
        <strain evidence="6">JCM 13249</strain>
    </source>
</reference>
<name>A0ABP4W2B5_9ACTN</name>
<dbReference type="InterPro" id="IPR036388">
    <property type="entry name" value="WH-like_DNA-bd_sf"/>
</dbReference>
<evidence type="ECO:0000313" key="6">
    <source>
        <dbReference type="Proteomes" id="UP001500655"/>
    </source>
</evidence>
<feature type="domain" description="HTH gntR-type" evidence="4">
    <location>
        <begin position="9"/>
        <end position="77"/>
    </location>
</feature>
<dbReference type="PANTHER" id="PTHR43537:SF47">
    <property type="entry name" value="REGULATORY PROTEIN GNTR HTH"/>
    <property type="match status" value="1"/>
</dbReference>
<dbReference type="Proteomes" id="UP001500655">
    <property type="component" value="Unassembled WGS sequence"/>
</dbReference>
<protein>
    <submittedName>
        <fullName evidence="5">FadR/GntR family transcriptional regulator</fullName>
    </submittedName>
</protein>
<dbReference type="CDD" id="cd07377">
    <property type="entry name" value="WHTH_GntR"/>
    <property type="match status" value="1"/>
</dbReference>
<evidence type="ECO:0000256" key="1">
    <source>
        <dbReference type="ARBA" id="ARBA00023015"/>
    </source>
</evidence>
<accession>A0ABP4W2B5</accession>
<dbReference type="SMART" id="SM00345">
    <property type="entry name" value="HTH_GNTR"/>
    <property type="match status" value="1"/>
</dbReference>
<keyword evidence="3" id="KW-0804">Transcription</keyword>
<dbReference type="PRINTS" id="PR00035">
    <property type="entry name" value="HTHGNTR"/>
</dbReference>
<dbReference type="RefSeq" id="WP_344078470.1">
    <property type="nucleotide sequence ID" value="NZ_BAAALS010000006.1"/>
</dbReference>
<dbReference type="InterPro" id="IPR000524">
    <property type="entry name" value="Tscrpt_reg_HTH_GntR"/>
</dbReference>
<evidence type="ECO:0000259" key="4">
    <source>
        <dbReference type="PROSITE" id="PS50949"/>
    </source>
</evidence>
<dbReference type="SUPFAM" id="SSF46785">
    <property type="entry name" value="Winged helix' DNA-binding domain"/>
    <property type="match status" value="1"/>
</dbReference>
<dbReference type="Gene3D" id="1.10.10.10">
    <property type="entry name" value="Winged helix-like DNA-binding domain superfamily/Winged helix DNA-binding domain"/>
    <property type="match status" value="1"/>
</dbReference>
<dbReference type="EMBL" id="BAAALS010000006">
    <property type="protein sequence ID" value="GAA1745633.1"/>
    <property type="molecule type" value="Genomic_DNA"/>
</dbReference>
<dbReference type="SUPFAM" id="SSF48008">
    <property type="entry name" value="GntR ligand-binding domain-like"/>
    <property type="match status" value="1"/>
</dbReference>
<evidence type="ECO:0000256" key="2">
    <source>
        <dbReference type="ARBA" id="ARBA00023125"/>
    </source>
</evidence>
<dbReference type="Pfam" id="PF07729">
    <property type="entry name" value="FCD"/>
    <property type="match status" value="1"/>
</dbReference>
<evidence type="ECO:0000313" key="5">
    <source>
        <dbReference type="EMBL" id="GAA1745633.1"/>
    </source>
</evidence>
<dbReference type="Gene3D" id="1.20.120.530">
    <property type="entry name" value="GntR ligand-binding domain-like"/>
    <property type="match status" value="1"/>
</dbReference>
<dbReference type="InterPro" id="IPR008920">
    <property type="entry name" value="TF_FadR/GntR_C"/>
</dbReference>
<keyword evidence="6" id="KW-1185">Reference proteome</keyword>
<gene>
    <name evidence="5" type="ORF">GCM10009681_15720</name>
</gene>
<dbReference type="PROSITE" id="PS50949">
    <property type="entry name" value="HTH_GNTR"/>
    <property type="match status" value="1"/>
</dbReference>
<dbReference type="InterPro" id="IPR011711">
    <property type="entry name" value="GntR_C"/>
</dbReference>
<dbReference type="InterPro" id="IPR036390">
    <property type="entry name" value="WH_DNA-bd_sf"/>
</dbReference>
<dbReference type="PANTHER" id="PTHR43537">
    <property type="entry name" value="TRANSCRIPTIONAL REGULATOR, GNTR FAMILY"/>
    <property type="match status" value="1"/>
</dbReference>
<comment type="caution">
    <text evidence="5">The sequence shown here is derived from an EMBL/GenBank/DDBJ whole genome shotgun (WGS) entry which is preliminary data.</text>
</comment>
<keyword evidence="2" id="KW-0238">DNA-binding</keyword>
<organism evidence="5 6">
    <name type="scientific">Luedemannella helvata</name>
    <dbReference type="NCBI Taxonomy" id="349315"/>
    <lineage>
        <taxon>Bacteria</taxon>
        <taxon>Bacillati</taxon>
        <taxon>Actinomycetota</taxon>
        <taxon>Actinomycetes</taxon>
        <taxon>Micromonosporales</taxon>
        <taxon>Micromonosporaceae</taxon>
        <taxon>Luedemannella</taxon>
    </lineage>
</organism>
<sequence>MPLRTPSRTTLITQVIAQLREQITSGEWPVGERIPPEPELAAALGIGRNTLREAVLALVHAGLLERRQGSGTYVVGSTELSTAVARRVAEAELDEVLEVRRALEVEAARLAALRRTTEDLEALDGALAAREAAWRAGSAATFIEADVALHVMVVVAAHNQVLADLYLDFGAALRASVAGHIGNELSQERYVDHSRLVEAIRAGDPTAAATEAAAYLEPMAPH</sequence>